<protein>
    <recommendedName>
        <fullName evidence="1">CobE/GbiG C-terminal domain-containing protein</fullName>
    </recommendedName>
</protein>
<evidence type="ECO:0000313" key="3">
    <source>
        <dbReference type="Proteomes" id="UP000245711"/>
    </source>
</evidence>
<dbReference type="PANTHER" id="PTHR37477">
    <property type="entry name" value="COBALT-PRECORRIN-5A HYDROLASE"/>
    <property type="match status" value="1"/>
</dbReference>
<dbReference type="PANTHER" id="PTHR37477:SF1">
    <property type="entry name" value="COBALT-PRECORRIN-5A HYDROLASE"/>
    <property type="match status" value="1"/>
</dbReference>
<keyword evidence="3" id="KW-1185">Reference proteome</keyword>
<sequence length="126" mass="12273">MVEVCVGIGFRTSASSADIVSAVRAALESANVEAPVTLICLGTLDRKANEPAVVGAAAVLGVPVLGFDTGDLAGVVVPHPSGVVHAHTGSPSIAEAAAVLSAGCGPLIIPKRSANGVVVAAARKVS</sequence>
<dbReference type="EMBL" id="CP021354">
    <property type="protein sequence ID" value="AWK73137.1"/>
    <property type="molecule type" value="Genomic_DNA"/>
</dbReference>
<evidence type="ECO:0000259" key="1">
    <source>
        <dbReference type="Pfam" id="PF01890"/>
    </source>
</evidence>
<dbReference type="AlphaFoldDB" id="A0A2S2BWX9"/>
<dbReference type="KEGG" id="roz:CBI38_17810"/>
<organism evidence="2 3">
    <name type="scientific">Rhodococcus oxybenzonivorans</name>
    <dbReference type="NCBI Taxonomy" id="1990687"/>
    <lineage>
        <taxon>Bacteria</taxon>
        <taxon>Bacillati</taxon>
        <taxon>Actinomycetota</taxon>
        <taxon>Actinomycetes</taxon>
        <taxon>Mycobacteriales</taxon>
        <taxon>Nocardiaceae</taxon>
        <taxon>Rhodococcus</taxon>
    </lineage>
</organism>
<dbReference type="Proteomes" id="UP000245711">
    <property type="component" value="Chromosome"/>
</dbReference>
<dbReference type="Gene3D" id="3.30.420.180">
    <property type="entry name" value="CobE/GbiG C-terminal domain"/>
    <property type="match status" value="1"/>
</dbReference>
<dbReference type="SUPFAM" id="SSF159664">
    <property type="entry name" value="CobE/GbiG C-terminal domain-like"/>
    <property type="match status" value="1"/>
</dbReference>
<evidence type="ECO:0000313" key="2">
    <source>
        <dbReference type="EMBL" id="AWK73137.1"/>
    </source>
</evidence>
<feature type="domain" description="CobE/GbiG C-terminal" evidence="1">
    <location>
        <begin position="4"/>
        <end position="122"/>
    </location>
</feature>
<dbReference type="InterPro" id="IPR036518">
    <property type="entry name" value="CobE/GbiG_C_sf"/>
</dbReference>
<dbReference type="Pfam" id="PF01890">
    <property type="entry name" value="CbiG_C"/>
    <property type="match status" value="1"/>
</dbReference>
<gene>
    <name evidence="2" type="ORF">CBI38_17810</name>
</gene>
<dbReference type="OrthoDB" id="5198016at2"/>
<dbReference type="GO" id="GO:0009236">
    <property type="term" value="P:cobalamin biosynthetic process"/>
    <property type="evidence" value="ECO:0007669"/>
    <property type="project" value="InterPro"/>
</dbReference>
<proteinExistence type="predicted"/>
<dbReference type="InterPro" id="IPR052553">
    <property type="entry name" value="CbiG_hydrolase"/>
</dbReference>
<accession>A0A2S2BWX9</accession>
<reference evidence="2 3" key="1">
    <citation type="submission" date="2017-05" db="EMBL/GenBank/DDBJ databases">
        <title>Isolation of Rhodococcus sp. S2-17 biodegrading of BP-3.</title>
        <authorList>
            <person name="Lee Y."/>
            <person name="Kim K.H."/>
            <person name="Chun B.H."/>
            <person name="Jung H.S."/>
            <person name="Jeon C.O."/>
        </authorList>
    </citation>
    <scope>NUCLEOTIDE SEQUENCE [LARGE SCALE GENOMIC DNA]</scope>
    <source>
        <strain evidence="2 3">S2-17</strain>
    </source>
</reference>
<name>A0A2S2BWX9_9NOCA</name>
<dbReference type="InterPro" id="IPR002750">
    <property type="entry name" value="CobE/GbiG_C"/>
</dbReference>